<accession>A0A1G7SG80</accession>
<name>A0A1G7SG80_9RHOB</name>
<dbReference type="Pfam" id="PF07978">
    <property type="entry name" value="NIPSNAP"/>
    <property type="match status" value="2"/>
</dbReference>
<reference evidence="3 4" key="1">
    <citation type="submission" date="2016-10" db="EMBL/GenBank/DDBJ databases">
        <authorList>
            <person name="de Groot N.N."/>
        </authorList>
    </citation>
    <scope>NUCLEOTIDE SEQUENCE [LARGE SCALE GENOMIC DNA]</scope>
    <source>
        <strain evidence="3 4">DSM 27375</strain>
    </source>
</reference>
<evidence type="ECO:0000256" key="1">
    <source>
        <dbReference type="ARBA" id="ARBA00005291"/>
    </source>
</evidence>
<sequence length="203" mass="22565">MTYYEITTLKTVIFGAGKASDGLQNWLAAGKGTLLGAFATDIGTLNEVYVLRGFETLDEMMDERERAVMSDNPMGCMEHLVDLRFDSYKPFDFMAPITPGTYGPIYEFRTYKAKLNGVSVTQDKWRDAIPARSEYSPLTMAMWGLDGAPRITQIWPYSSLDARTKARSQSVADGKWPAKGGPDWLTPQMTSAIALPLPFSPLK</sequence>
<dbReference type="InterPro" id="IPR051557">
    <property type="entry name" value="NipSnap_domain"/>
</dbReference>
<dbReference type="EMBL" id="FNBL01000014">
    <property type="protein sequence ID" value="SDG21922.1"/>
    <property type="molecule type" value="Genomic_DNA"/>
</dbReference>
<protein>
    <submittedName>
        <fullName evidence="3">NIPSNAP protein</fullName>
    </submittedName>
</protein>
<organism evidence="3 4">
    <name type="scientific">Celeribacter baekdonensis</name>
    <dbReference type="NCBI Taxonomy" id="875171"/>
    <lineage>
        <taxon>Bacteria</taxon>
        <taxon>Pseudomonadati</taxon>
        <taxon>Pseudomonadota</taxon>
        <taxon>Alphaproteobacteria</taxon>
        <taxon>Rhodobacterales</taxon>
        <taxon>Roseobacteraceae</taxon>
        <taxon>Celeribacter</taxon>
    </lineage>
</organism>
<dbReference type="Proteomes" id="UP000182284">
    <property type="component" value="Unassembled WGS sequence"/>
</dbReference>
<evidence type="ECO:0000259" key="2">
    <source>
        <dbReference type="Pfam" id="PF07978"/>
    </source>
</evidence>
<dbReference type="AlphaFoldDB" id="A0A1G7SG80"/>
<proteinExistence type="inferred from homology"/>
<dbReference type="PANTHER" id="PTHR21017">
    <property type="entry name" value="NIPSNAP-RELATED"/>
    <property type="match status" value="1"/>
</dbReference>
<dbReference type="InterPro" id="IPR012577">
    <property type="entry name" value="NIPSNAP"/>
</dbReference>
<evidence type="ECO:0000313" key="3">
    <source>
        <dbReference type="EMBL" id="SDG21922.1"/>
    </source>
</evidence>
<dbReference type="OrthoDB" id="4124121at2"/>
<gene>
    <name evidence="3" type="ORF">SAMN04488117_11428</name>
</gene>
<dbReference type="Gene3D" id="3.30.70.100">
    <property type="match status" value="1"/>
</dbReference>
<comment type="similarity">
    <text evidence="1">Belongs to the NipSnap family.</text>
</comment>
<dbReference type="InterPro" id="IPR011008">
    <property type="entry name" value="Dimeric_a/b-barrel"/>
</dbReference>
<feature type="domain" description="NIPSNAP" evidence="2">
    <location>
        <begin position="106"/>
        <end position="201"/>
    </location>
</feature>
<feature type="domain" description="NIPSNAP" evidence="2">
    <location>
        <begin position="26"/>
        <end position="71"/>
    </location>
</feature>
<dbReference type="RefSeq" id="WP_074646565.1">
    <property type="nucleotide sequence ID" value="NZ_FNBL01000014.1"/>
</dbReference>
<dbReference type="SUPFAM" id="SSF54909">
    <property type="entry name" value="Dimeric alpha+beta barrel"/>
    <property type="match status" value="2"/>
</dbReference>
<evidence type="ECO:0000313" key="4">
    <source>
        <dbReference type="Proteomes" id="UP000182284"/>
    </source>
</evidence>
<dbReference type="PANTHER" id="PTHR21017:SF17">
    <property type="entry name" value="PROTEIN NIPSNAP"/>
    <property type="match status" value="1"/>
</dbReference>